<gene>
    <name evidence="2" type="ORF">CAMP_LOCUS12063</name>
</gene>
<dbReference type="Pfam" id="PF05024">
    <property type="entry name" value="Gpi1"/>
    <property type="match status" value="1"/>
</dbReference>
<keyword evidence="3" id="KW-1185">Reference proteome</keyword>
<proteinExistence type="predicted"/>
<reference evidence="2" key="1">
    <citation type="submission" date="2022-11" db="EMBL/GenBank/DDBJ databases">
        <authorList>
            <person name="Kikuchi T."/>
        </authorList>
    </citation>
    <scope>NUCLEOTIDE SEQUENCE</scope>
    <source>
        <strain evidence="2">PS1010</strain>
    </source>
</reference>
<accession>A0A9P1N646</accession>
<dbReference type="GO" id="GO:0006506">
    <property type="term" value="P:GPI anchor biosynthetic process"/>
    <property type="evidence" value="ECO:0007669"/>
    <property type="project" value="InterPro"/>
</dbReference>
<evidence type="ECO:0000256" key="1">
    <source>
        <dbReference type="SAM" id="Phobius"/>
    </source>
</evidence>
<feature type="transmembrane region" description="Helical" evidence="1">
    <location>
        <begin position="48"/>
        <end position="68"/>
    </location>
</feature>
<keyword evidence="1" id="KW-0812">Transmembrane</keyword>
<name>A0A9P1N646_9PELO</name>
<dbReference type="Proteomes" id="UP001152747">
    <property type="component" value="Unassembled WGS sequence"/>
</dbReference>
<keyword evidence="1" id="KW-0472">Membrane</keyword>
<keyword evidence="1" id="KW-1133">Transmembrane helix</keyword>
<dbReference type="InterPro" id="IPR007720">
    <property type="entry name" value="PigQ/GPI1"/>
</dbReference>
<sequence length="81" mass="9652">MELFPFLTSFFILLDSRQQFLSTSLFVILLLILPTIGVYFVVFRIFRLLVNLIMLTFNFCSTYPFGIFENDYNFLHQPLKL</sequence>
<evidence type="ECO:0000313" key="2">
    <source>
        <dbReference type="EMBL" id="CAI5449426.1"/>
    </source>
</evidence>
<dbReference type="AlphaFoldDB" id="A0A9P1N646"/>
<dbReference type="EMBL" id="CANHGI010000004">
    <property type="protein sequence ID" value="CAI5449426.1"/>
    <property type="molecule type" value="Genomic_DNA"/>
</dbReference>
<comment type="caution">
    <text evidence="2">The sequence shown here is derived from an EMBL/GenBank/DDBJ whole genome shotgun (WGS) entry which is preliminary data.</text>
</comment>
<feature type="transmembrane region" description="Helical" evidence="1">
    <location>
        <begin position="20"/>
        <end position="41"/>
    </location>
</feature>
<protein>
    <submittedName>
        <fullName evidence="2">Uncharacterized protein</fullName>
    </submittedName>
</protein>
<dbReference type="GO" id="GO:0016020">
    <property type="term" value="C:membrane"/>
    <property type="evidence" value="ECO:0007669"/>
    <property type="project" value="InterPro"/>
</dbReference>
<organism evidence="2 3">
    <name type="scientific">Caenorhabditis angaria</name>
    <dbReference type="NCBI Taxonomy" id="860376"/>
    <lineage>
        <taxon>Eukaryota</taxon>
        <taxon>Metazoa</taxon>
        <taxon>Ecdysozoa</taxon>
        <taxon>Nematoda</taxon>
        <taxon>Chromadorea</taxon>
        <taxon>Rhabditida</taxon>
        <taxon>Rhabditina</taxon>
        <taxon>Rhabditomorpha</taxon>
        <taxon>Rhabditoidea</taxon>
        <taxon>Rhabditidae</taxon>
        <taxon>Peloderinae</taxon>
        <taxon>Caenorhabditis</taxon>
    </lineage>
</organism>
<evidence type="ECO:0000313" key="3">
    <source>
        <dbReference type="Proteomes" id="UP001152747"/>
    </source>
</evidence>